<evidence type="ECO:0000256" key="1">
    <source>
        <dbReference type="ARBA" id="ARBA00001933"/>
    </source>
</evidence>
<evidence type="ECO:0000256" key="4">
    <source>
        <dbReference type="ARBA" id="ARBA00023239"/>
    </source>
</evidence>
<evidence type="ECO:0000256" key="5">
    <source>
        <dbReference type="RuleBase" id="RU000382"/>
    </source>
</evidence>
<evidence type="ECO:0000313" key="7">
    <source>
        <dbReference type="Proteomes" id="UP000750711"/>
    </source>
</evidence>
<dbReference type="GO" id="GO:0016831">
    <property type="term" value="F:carboxy-lyase activity"/>
    <property type="evidence" value="ECO:0007669"/>
    <property type="project" value="TreeGrafter"/>
</dbReference>
<keyword evidence="4 5" id="KW-0456">Lyase</keyword>
<dbReference type="InterPro" id="IPR015424">
    <property type="entry name" value="PyrdxlP-dep_Trfase"/>
</dbReference>
<dbReference type="Pfam" id="PF00282">
    <property type="entry name" value="Pyridoxal_deC"/>
    <property type="match status" value="1"/>
</dbReference>
<dbReference type="Proteomes" id="UP000750711">
    <property type="component" value="Unassembled WGS sequence"/>
</dbReference>
<reference evidence="6" key="1">
    <citation type="submission" date="2021-03" db="EMBL/GenBank/DDBJ databases">
        <title>Comparative genomics and phylogenomic investigation of the class Geoglossomycetes provide insights into ecological specialization and systematics.</title>
        <authorList>
            <person name="Melie T."/>
            <person name="Pirro S."/>
            <person name="Miller A.N."/>
            <person name="Quandt A."/>
        </authorList>
    </citation>
    <scope>NUCLEOTIDE SEQUENCE</scope>
    <source>
        <strain evidence="6">CAQ_001_2017</strain>
    </source>
</reference>
<dbReference type="InterPro" id="IPR015422">
    <property type="entry name" value="PyrdxlP-dep_Trfase_small"/>
</dbReference>
<sequence length="459" mass="50367">MDEFINDVYSQTHSKLVTLLSENTPNILPMVGDIEGAVSSLTPHLPNDGLGTHETIEHLMKNIVPALNASSLSPNYYGFVTGGTTPAACIADQIVSIYDQNVQVHLPKETIATAVEDRALKMLLELLELDPTRWTGRTFTTGATASNVLGLACARDHVVQNFLQRKGVSSISVANSGLIAACLEAGIRKIQILTAMPHSSLGKASSIAGLGRTAIEVLPLSDDQPWRLNLQKLEEKLKTPGTASIVAISCGEVNTGRFSTESIEELGHIRALCDIYHAWIHIDGDVTQQVFQNSNAAYLTSATTTSSDNIRSPLNIGIENSRRFRALPVYATLTAYGRRSYQKMLARQIRFARAVADYILKHPAFELLPQLLESHEDKIRHTYIIVLFCAKDDALNRELVQMINATGKIYVSGTTWGGKPASRIAASNWRVDEERDFSIVRNVLEEVLGMWRETRSGSG</sequence>
<keyword evidence="7" id="KW-1185">Reference proteome</keyword>
<evidence type="ECO:0008006" key="8">
    <source>
        <dbReference type="Google" id="ProtNLM"/>
    </source>
</evidence>
<evidence type="ECO:0000313" key="6">
    <source>
        <dbReference type="EMBL" id="KAH0556040.1"/>
    </source>
</evidence>
<dbReference type="PANTHER" id="PTHR11999">
    <property type="entry name" value="GROUP II PYRIDOXAL-5-PHOSPHATE DECARBOXYLASE"/>
    <property type="match status" value="1"/>
</dbReference>
<keyword evidence="3 5" id="KW-0663">Pyridoxal phosphate</keyword>
<gene>
    <name evidence="6" type="ORF">GP486_006019</name>
</gene>
<dbReference type="Gene3D" id="3.40.640.10">
    <property type="entry name" value="Type I PLP-dependent aspartate aminotransferase-like (Major domain)"/>
    <property type="match status" value="1"/>
</dbReference>
<comment type="similarity">
    <text evidence="2 5">Belongs to the group II decarboxylase family.</text>
</comment>
<protein>
    <recommendedName>
        <fullName evidence="8">Pyridoxal-dependent decarboxylase</fullName>
    </recommendedName>
</protein>
<comment type="caution">
    <text evidence="6">The sequence shown here is derived from an EMBL/GenBank/DDBJ whole genome shotgun (WGS) entry which is preliminary data.</text>
</comment>
<dbReference type="InterPro" id="IPR015421">
    <property type="entry name" value="PyrdxlP-dep_Trfase_major"/>
</dbReference>
<accession>A0A9P8RLJ5</accession>
<organism evidence="6 7">
    <name type="scientific">Trichoglossum hirsutum</name>
    <dbReference type="NCBI Taxonomy" id="265104"/>
    <lineage>
        <taxon>Eukaryota</taxon>
        <taxon>Fungi</taxon>
        <taxon>Dikarya</taxon>
        <taxon>Ascomycota</taxon>
        <taxon>Pezizomycotina</taxon>
        <taxon>Geoglossomycetes</taxon>
        <taxon>Geoglossales</taxon>
        <taxon>Geoglossaceae</taxon>
        <taxon>Trichoglossum</taxon>
    </lineage>
</organism>
<dbReference type="Gene3D" id="3.90.1150.10">
    <property type="entry name" value="Aspartate Aminotransferase, domain 1"/>
    <property type="match status" value="1"/>
</dbReference>
<dbReference type="PANTHER" id="PTHR11999:SF165">
    <property type="entry name" value="DECARBOXYLASE, PUTATIVE (AFU_ORTHOLOGUE AFUA_2G04980)-RELATED"/>
    <property type="match status" value="1"/>
</dbReference>
<dbReference type="GO" id="GO:0005737">
    <property type="term" value="C:cytoplasm"/>
    <property type="evidence" value="ECO:0007669"/>
    <property type="project" value="TreeGrafter"/>
</dbReference>
<dbReference type="InterPro" id="IPR010977">
    <property type="entry name" value="Aromatic_deC"/>
</dbReference>
<evidence type="ECO:0000256" key="3">
    <source>
        <dbReference type="ARBA" id="ARBA00022898"/>
    </source>
</evidence>
<dbReference type="InterPro" id="IPR002129">
    <property type="entry name" value="PyrdxlP-dep_de-COase"/>
</dbReference>
<proteinExistence type="inferred from homology"/>
<dbReference type="AlphaFoldDB" id="A0A9P8RLJ5"/>
<dbReference type="GO" id="GO:0019752">
    <property type="term" value="P:carboxylic acid metabolic process"/>
    <property type="evidence" value="ECO:0007669"/>
    <property type="project" value="InterPro"/>
</dbReference>
<dbReference type="GO" id="GO:0030170">
    <property type="term" value="F:pyridoxal phosphate binding"/>
    <property type="evidence" value="ECO:0007669"/>
    <property type="project" value="InterPro"/>
</dbReference>
<dbReference type="SUPFAM" id="SSF53383">
    <property type="entry name" value="PLP-dependent transferases"/>
    <property type="match status" value="1"/>
</dbReference>
<dbReference type="EMBL" id="JAGHQM010001253">
    <property type="protein sequence ID" value="KAH0556040.1"/>
    <property type="molecule type" value="Genomic_DNA"/>
</dbReference>
<evidence type="ECO:0000256" key="2">
    <source>
        <dbReference type="ARBA" id="ARBA00009533"/>
    </source>
</evidence>
<comment type="cofactor">
    <cofactor evidence="1 5">
        <name>pyridoxal 5'-phosphate</name>
        <dbReference type="ChEBI" id="CHEBI:597326"/>
    </cofactor>
</comment>
<name>A0A9P8RLJ5_9PEZI</name>